<dbReference type="Pfam" id="PF12879">
    <property type="entry name" value="SICA_C"/>
    <property type="match status" value="1"/>
</dbReference>
<feature type="region of interest" description="Disordered" evidence="1">
    <location>
        <begin position="205"/>
        <end position="285"/>
    </location>
</feature>
<evidence type="ECO:0000259" key="3">
    <source>
        <dbReference type="Pfam" id="PF12879"/>
    </source>
</evidence>
<dbReference type="Proteomes" id="UP000078546">
    <property type="component" value="Unassembled WGS sequence"/>
</dbReference>
<evidence type="ECO:0000313" key="5">
    <source>
        <dbReference type="Proteomes" id="UP000078546"/>
    </source>
</evidence>
<name>A0A1A8XDA1_PLAOA</name>
<feature type="transmembrane region" description="Helical" evidence="2">
    <location>
        <begin position="453"/>
        <end position="473"/>
    </location>
</feature>
<dbReference type="EMBL" id="FLQV01003263">
    <property type="protein sequence ID" value="SBT02290.1"/>
    <property type="molecule type" value="Genomic_DNA"/>
</dbReference>
<evidence type="ECO:0000256" key="2">
    <source>
        <dbReference type="SAM" id="Phobius"/>
    </source>
</evidence>
<keyword evidence="2" id="KW-1133">Transmembrane helix</keyword>
<accession>A0A1A8XDA1</accession>
<feature type="compositionally biased region" description="Polar residues" evidence="1">
    <location>
        <begin position="266"/>
        <end position="285"/>
    </location>
</feature>
<sequence length="810" mass="95043">MAKITHNCDYIKNASKINTNISILPYKTAILHGAINIIRDYKKKTEDGIDYKELCEQISKYVNSQKKCVRQELIEKGKKLTTNEWKTVIISLLVTFNTHDINSLCYLENDNEVSKKKEVLNIHDLFGKFCIDKKIRLQSASDMDFIKCNDYLSWISEKKRELQARDPGYKSIEKYQKYFHIHNNCNYPWLLKDTPDITCQRITRTRAGEQNGKGKPLGDVSPTFPVLTKGSVQIIKKDPPSLAQPSSKGKGDPMSGKPPMKGSEKAPTQITSSPDTNVNPQSNIPSVILQGSPVVEAVPIFQPIPDSHPNPDDEYLKLQELFYSHRNNLDGHKITQDMHERIYTKPVIFPKTYPTYIHNNPFVSTLTKGYNYIPPTYTRTKHYPATYTHILPFQKAISTASQFTQNRKPWKTDASFFHQEYPPFSSTIKGTKKIETVLIQPATPDASYFRSPFMIYTLIFLTIVAIITIFYLLSKYTPFGLLFGKKRKKQRLKRHLKTNKLPEGVPQFDTIDSYSINNISYENKTHYNKDTNSHIKIQKSLINKNISLPKRKKKKRKAIIDIHMEMLNECKNDEWESNKNDFLEICLEEFIREQNKIYASSENTNLIMKSISTINTKEDKVFLWDKWAETFTSIWENFKRRNTFKILQYEWKKEENAYFGKIEEQNSSLNENEKISYIEIKKDIWRRWITKQTKLIELYKQEQWFNSLVEELENVSDEYKKGKITDDIFVENIKELENKENSEELYKLDKHIFPIKVLIHILMMVIEECIKEENPKHTEMLLDNFINKVNKEKREKIEPENIHEENMNHI</sequence>
<feature type="domain" description="Schizont-infected cell agglutination C-terminal" evidence="3">
    <location>
        <begin position="555"/>
        <end position="592"/>
    </location>
</feature>
<evidence type="ECO:0000256" key="1">
    <source>
        <dbReference type="SAM" id="MobiDB-lite"/>
    </source>
</evidence>
<reference evidence="5" key="1">
    <citation type="submission" date="2016-05" db="EMBL/GenBank/DDBJ databases">
        <authorList>
            <person name="Naeem Raeece"/>
        </authorList>
    </citation>
    <scope>NUCLEOTIDE SEQUENCE [LARGE SCALE GENOMIC DNA]</scope>
</reference>
<organism evidence="4 5">
    <name type="scientific">Plasmodium ovale curtisi</name>
    <dbReference type="NCBI Taxonomy" id="864141"/>
    <lineage>
        <taxon>Eukaryota</taxon>
        <taxon>Sar</taxon>
        <taxon>Alveolata</taxon>
        <taxon>Apicomplexa</taxon>
        <taxon>Aconoidasida</taxon>
        <taxon>Haemosporida</taxon>
        <taxon>Plasmodiidae</taxon>
        <taxon>Plasmodium</taxon>
        <taxon>Plasmodium (Plasmodium)</taxon>
    </lineage>
</organism>
<proteinExistence type="predicted"/>
<protein>
    <submittedName>
        <fullName evidence="4">STP1 protein</fullName>
    </submittedName>
</protein>
<keyword evidence="2" id="KW-0472">Membrane</keyword>
<gene>
    <name evidence="4" type="ORF">POVCU1_075190</name>
</gene>
<dbReference type="AlphaFoldDB" id="A0A1A8XDA1"/>
<dbReference type="InterPro" id="IPR024288">
    <property type="entry name" value="SICA_C"/>
</dbReference>
<keyword evidence="2" id="KW-0812">Transmembrane</keyword>
<evidence type="ECO:0000313" key="4">
    <source>
        <dbReference type="EMBL" id="SBT02290.1"/>
    </source>
</evidence>